<evidence type="ECO:0000313" key="1">
    <source>
        <dbReference type="EMBL" id="MEJ8824319.1"/>
    </source>
</evidence>
<gene>
    <name evidence="1" type="ORF">WKW80_20150</name>
</gene>
<name>A0ABU8W2N4_9BURK</name>
<keyword evidence="2" id="KW-1185">Reference proteome</keyword>
<organism evidence="1 2">
    <name type="scientific">Variovorax humicola</name>
    <dbReference type="NCBI Taxonomy" id="1769758"/>
    <lineage>
        <taxon>Bacteria</taxon>
        <taxon>Pseudomonadati</taxon>
        <taxon>Pseudomonadota</taxon>
        <taxon>Betaproteobacteria</taxon>
        <taxon>Burkholderiales</taxon>
        <taxon>Comamonadaceae</taxon>
        <taxon>Variovorax</taxon>
    </lineage>
</organism>
<evidence type="ECO:0000313" key="2">
    <source>
        <dbReference type="Proteomes" id="UP001363010"/>
    </source>
</evidence>
<sequence>MLRLTVDQLRQIARAIRAQPPTDARTAQAVASALESVALRRATRERLRKELSTFPSFRRAAKWATSTF</sequence>
<dbReference type="RefSeq" id="WP_340365354.1">
    <property type="nucleotide sequence ID" value="NZ_JBBKZV010000013.1"/>
</dbReference>
<dbReference type="EMBL" id="JBBKZV010000013">
    <property type="protein sequence ID" value="MEJ8824319.1"/>
    <property type="molecule type" value="Genomic_DNA"/>
</dbReference>
<reference evidence="1 2" key="1">
    <citation type="submission" date="2024-03" db="EMBL/GenBank/DDBJ databases">
        <title>Novel species of the genus Variovorax.</title>
        <authorList>
            <person name="Liu Q."/>
            <person name="Xin Y.-H."/>
        </authorList>
    </citation>
    <scope>NUCLEOTIDE SEQUENCE [LARGE SCALE GENOMIC DNA]</scope>
    <source>
        <strain evidence="1 2">KACC 18501</strain>
    </source>
</reference>
<proteinExistence type="predicted"/>
<dbReference type="Proteomes" id="UP001363010">
    <property type="component" value="Unassembled WGS sequence"/>
</dbReference>
<comment type="caution">
    <text evidence="1">The sequence shown here is derived from an EMBL/GenBank/DDBJ whole genome shotgun (WGS) entry which is preliminary data.</text>
</comment>
<protein>
    <submittedName>
        <fullName evidence="1">Uncharacterized protein</fullName>
    </submittedName>
</protein>
<accession>A0ABU8W2N4</accession>